<evidence type="ECO:0000313" key="11">
    <source>
        <dbReference type="Proteomes" id="UP000035346"/>
    </source>
</evidence>
<dbReference type="Proteomes" id="UP000256718">
    <property type="component" value="Unassembled WGS sequence"/>
</dbReference>
<dbReference type="Proteomes" id="UP001230629">
    <property type="component" value="Unassembled WGS sequence"/>
</dbReference>
<reference evidence="4 12" key="2">
    <citation type="journal article" date="2016" name="Sci. Rep.">
        <title>Serotype IV Streptococcus agalactiae ST-452 has arisen from large genomic recombination events between CC23 and the hypervirulent CC17 lineages.</title>
        <authorList>
            <person name="Campisi E."/>
            <person name="Rinaudo C.D."/>
            <person name="Donati C."/>
            <person name="Barucco M."/>
            <person name="Torricelli G."/>
            <person name="Edwards M.S."/>
            <person name="Baker C.J."/>
            <person name="Margarit I."/>
            <person name="Rosini R."/>
        </authorList>
    </citation>
    <scope>NUCLEOTIDE SEQUENCE [LARGE SCALE GENOMIC DNA]</scope>
    <source>
        <strain evidence="4 12">CZ-PW-140</strain>
    </source>
</reference>
<evidence type="ECO:0000313" key="15">
    <source>
        <dbReference type="Proteomes" id="UP000255140"/>
    </source>
</evidence>
<dbReference type="Gene3D" id="3.10.450.400">
    <property type="entry name" value="Uncharacterised protein PF15513, DUF4651"/>
    <property type="match status" value="1"/>
</dbReference>
<dbReference type="Proteomes" id="UP000093122">
    <property type="component" value="Unassembled WGS sequence"/>
</dbReference>
<dbReference type="EMBL" id="UHEQ01000004">
    <property type="protein sequence ID" value="SUN13519.1"/>
    <property type="molecule type" value="Genomic_DNA"/>
</dbReference>
<name>A0A075N1J4_STRAG</name>
<dbReference type="EMBL" id="UAVB01000001">
    <property type="protein sequence ID" value="SQA17915.1"/>
    <property type="molecule type" value="Genomic_DNA"/>
</dbReference>
<gene>
    <name evidence="4" type="ORF">AX245_02110</name>
    <name evidence="5" type="ORF">C4618_11395</name>
    <name evidence="6" type="ORF">NCTC8181_00894</name>
    <name evidence="9" type="ORF">NCTC8184_02323</name>
    <name evidence="7" type="ORF">NCTC8185_00720</name>
    <name evidence="8" type="ORF">NCTC9828_00062</name>
    <name evidence="3" type="ORF">QP229_07800</name>
    <name evidence="2" type="ORF">WA04_11870</name>
    <name evidence="1" type="ORF">WA45_02425</name>
</gene>
<dbReference type="Proteomes" id="UP000268870">
    <property type="component" value="Chromosome"/>
</dbReference>
<dbReference type="EMBL" id="LR134265">
    <property type="protein sequence ID" value="VED66220.1"/>
    <property type="molecule type" value="Genomic_DNA"/>
</dbReference>
<evidence type="ECO:0000313" key="3">
    <source>
        <dbReference type="EMBL" id="MDK6899894.1"/>
    </source>
</evidence>
<dbReference type="EMBL" id="MAWT01000001">
    <property type="protein sequence ID" value="OCM72790.1"/>
    <property type="molecule type" value="Genomic_DNA"/>
</dbReference>
<proteinExistence type="predicted"/>
<dbReference type="Proteomes" id="UP000250200">
    <property type="component" value="Unassembled WGS sequence"/>
</dbReference>
<dbReference type="Proteomes" id="UP000254076">
    <property type="component" value="Unassembled WGS sequence"/>
</dbReference>
<evidence type="ECO:0000313" key="1">
    <source>
        <dbReference type="EMBL" id="KLJ30423.1"/>
    </source>
</evidence>
<dbReference type="OMA" id="RQSRAEM"/>
<evidence type="ECO:0000313" key="5">
    <source>
        <dbReference type="EMBL" id="RDY77366.1"/>
    </source>
</evidence>
<dbReference type="Proteomes" id="UP000035174">
    <property type="component" value="Unassembled WGS sequence"/>
</dbReference>
<evidence type="ECO:0000313" key="4">
    <source>
        <dbReference type="EMBL" id="OCM72790.1"/>
    </source>
</evidence>
<evidence type="ECO:0000313" key="17">
    <source>
        <dbReference type="Proteomes" id="UP000268870"/>
    </source>
</evidence>
<evidence type="ECO:0000313" key="14">
    <source>
        <dbReference type="Proteomes" id="UP000254076"/>
    </source>
</evidence>
<dbReference type="EMBL" id="UHEW01000004">
    <property type="protein sequence ID" value="SUN25652.1"/>
    <property type="molecule type" value="Genomic_DNA"/>
</dbReference>
<dbReference type="EMBL" id="QHGZ01000227">
    <property type="protein sequence ID" value="RDY77366.1"/>
    <property type="molecule type" value="Genomic_DNA"/>
</dbReference>
<dbReference type="EMBL" id="LBKL01000103">
    <property type="protein sequence ID" value="KLL35011.1"/>
    <property type="molecule type" value="Genomic_DNA"/>
</dbReference>
<evidence type="ECO:0000313" key="2">
    <source>
        <dbReference type="EMBL" id="KLL35011.1"/>
    </source>
</evidence>
<dbReference type="Proteomes" id="UP000255140">
    <property type="component" value="Unassembled WGS sequence"/>
</dbReference>
<reference evidence="9 17" key="5">
    <citation type="submission" date="2018-12" db="EMBL/GenBank/DDBJ databases">
        <authorList>
            <consortium name="Pathogen Informatics"/>
        </authorList>
    </citation>
    <scope>NUCLEOTIDE SEQUENCE [LARGE SCALE GENOMIC DNA]</scope>
    <source>
        <strain evidence="9 17">NCTC8184</strain>
    </source>
</reference>
<reference evidence="3" key="6">
    <citation type="submission" date="2023-05" db="EMBL/GenBank/DDBJ databases">
        <title>Cataloging the Phylogenetic Diversity of Human Bladder Bacteria.</title>
        <authorList>
            <person name="Du J."/>
        </authorList>
    </citation>
    <scope>NUCLEOTIDE SEQUENCE</scope>
    <source>
        <strain evidence="3">UMB8703</strain>
    </source>
</reference>
<dbReference type="Pfam" id="PF15513">
    <property type="entry name" value="DUF4651"/>
    <property type="match status" value="1"/>
</dbReference>
<dbReference type="Proteomes" id="UP000035346">
    <property type="component" value="Unassembled WGS sequence"/>
</dbReference>
<reference evidence="10 11" key="1">
    <citation type="journal article" date="2015" name="PLoS ONE">
        <title>Genomic analysis reveals the molecular basis for capsule loss in the group B streptococcus population.</title>
        <authorList>
            <consortium name="DEVANI Consortium"/>
            <person name="Rosini R."/>
            <person name="Campisi E."/>
            <person name="De Chiara M."/>
            <person name="Tettelin H."/>
            <person name="Rinaudo D."/>
            <person name="Toniolo C."/>
            <person name="Metruccio M."/>
            <person name="Guidotti S."/>
            <person name="Sorensen U.B."/>
            <person name="Kilian M."/>
            <person name="Ramirez M."/>
            <person name="Janulczyk R."/>
            <person name="Donati C."/>
            <person name="Grandi G."/>
            <person name="Margarit I."/>
        </authorList>
    </citation>
    <scope>NUCLEOTIDE SEQUENCE [LARGE SCALE GENOMIC DNA]</scope>
    <source>
        <strain evidence="2 11">DK-B-USS-215</strain>
        <strain evidence="1 10">ES-PW-063</strain>
    </source>
</reference>
<dbReference type="EMBL" id="JASOIH010000008">
    <property type="protein sequence ID" value="MDK6899894.1"/>
    <property type="molecule type" value="Genomic_DNA"/>
</dbReference>
<dbReference type="KEGG" id="sage:EN72_01195"/>
<evidence type="ECO:0000313" key="16">
    <source>
        <dbReference type="Proteomes" id="UP000256718"/>
    </source>
</evidence>
<evidence type="ECO:0000313" key="7">
    <source>
        <dbReference type="EMBL" id="SUN13519.1"/>
    </source>
</evidence>
<organism evidence="5 16">
    <name type="scientific">Streptococcus agalactiae</name>
    <dbReference type="NCBI Taxonomy" id="1311"/>
    <lineage>
        <taxon>Bacteria</taxon>
        <taxon>Bacillati</taxon>
        <taxon>Bacillota</taxon>
        <taxon>Bacilli</taxon>
        <taxon>Lactobacillales</taxon>
        <taxon>Streptococcaceae</taxon>
        <taxon>Streptococcus</taxon>
    </lineage>
</organism>
<evidence type="ECO:0000313" key="13">
    <source>
        <dbReference type="Proteomes" id="UP000250200"/>
    </source>
</evidence>
<evidence type="ECO:0000313" key="9">
    <source>
        <dbReference type="EMBL" id="VED66220.1"/>
    </source>
</evidence>
<sequence length="94" mass="10704">MKNKKILFGTGLAGVGLLAAAGYTLTKKVTDYKRQQITQTLREFFSQMGDIQVFYFNEFESDIKMTSGGLVLEDGRIFEFIYRQGVLDYVEVSK</sequence>
<dbReference type="RefSeq" id="WP_000791272.1">
    <property type="nucleotide sequence ID" value="NZ_AP018935.1"/>
</dbReference>
<protein>
    <submittedName>
        <fullName evidence="5">DUF4651 domain-containing protein</fullName>
    </submittedName>
</protein>
<evidence type="ECO:0000313" key="6">
    <source>
        <dbReference type="EMBL" id="SQA17915.1"/>
    </source>
</evidence>
<dbReference type="InterPro" id="IPR028105">
    <property type="entry name" value="DUF4651"/>
</dbReference>
<dbReference type="EMBL" id="LCVB01000015">
    <property type="protein sequence ID" value="KLJ30423.1"/>
    <property type="molecule type" value="Genomic_DNA"/>
</dbReference>
<dbReference type="KEGG" id="sagg:EN73_01160"/>
<evidence type="ECO:0000313" key="8">
    <source>
        <dbReference type="EMBL" id="SUN25652.1"/>
    </source>
</evidence>
<dbReference type="AlphaFoldDB" id="A0A075N1J4"/>
<reference evidence="13 14" key="4">
    <citation type="submission" date="2018-06" db="EMBL/GenBank/DDBJ databases">
        <authorList>
            <consortium name="Pathogen Informatics"/>
            <person name="Doyle S."/>
        </authorList>
    </citation>
    <scope>NUCLEOTIDE SEQUENCE [LARGE SCALE GENOMIC DNA]</scope>
    <source>
        <strain evidence="6 13">NCTC8181</strain>
        <strain evidence="7 14">NCTC8185</strain>
        <strain evidence="8 15">NCTC9828</strain>
    </source>
</reference>
<reference evidence="5 16" key="3">
    <citation type="journal article" date="2018" name="Emerg. Microbes Infect.">
        <title>Phenotypic and molecular analysis of nontypeable Group B streptococci: identification of cps2a and hybrid cps2a/cps5 Group B streptococcal capsule gene clusters.</title>
        <authorList>
            <person name="Alhhazmi A."/>
            <person name="Tyrrell G.J."/>
        </authorList>
    </citation>
    <scope>NUCLEOTIDE SEQUENCE [LARGE SCALE GENOMIC DNA]</scope>
    <source>
        <strain evidence="5 16">PLGBS17</strain>
    </source>
</reference>
<evidence type="ECO:0000313" key="12">
    <source>
        <dbReference type="Proteomes" id="UP000093122"/>
    </source>
</evidence>
<accession>A0A075N1J4</accession>
<evidence type="ECO:0000313" key="10">
    <source>
        <dbReference type="Proteomes" id="UP000035174"/>
    </source>
</evidence>